<evidence type="ECO:0000313" key="5">
    <source>
        <dbReference type="EMBL" id="MBE9192924.1"/>
    </source>
</evidence>
<dbReference type="PANTHER" id="PTHR47893">
    <property type="entry name" value="REGULATORY PROTEIN PCHR"/>
    <property type="match status" value="1"/>
</dbReference>
<dbReference type="EMBL" id="JADEWN010000070">
    <property type="protein sequence ID" value="MBE9192924.1"/>
    <property type="molecule type" value="Genomic_DNA"/>
</dbReference>
<dbReference type="SUPFAM" id="SSF46689">
    <property type="entry name" value="Homeodomain-like"/>
    <property type="match status" value="2"/>
</dbReference>
<sequence length="327" mass="36820">MTLIVSMEQWHELLDCYPGTGNLDAFETRYKFLEKLGQGFFRKFDLSSGIDLEISHYRYRDDVICKESVHEHEVQFMLFLTGATYNSEYSLFGGRRCYLSGSGIAPACTGWSRRSQPFLLVDVHIEPESLADLFVGDPKQAAILDLMIRTNEWKPSFFPTVNPAIQKIAWQIVHSPFAGGMQRLYLQAKVLELLSLLLEDVLGDRGLSVVFPALKSATIDCLHQAKAILTAEFDNPPLIPQLAQQVGISERTLHRGFQALFKTSVLGYLMRQRMEQAEHLLRAGDYTVAEVANMVGYEHLGHFAAVFKRQFGLSPRECLAGKKAVLG</sequence>
<keyword evidence="3" id="KW-0804">Transcription</keyword>
<dbReference type="InterPro" id="IPR020449">
    <property type="entry name" value="Tscrpt_reg_AraC-type_HTH"/>
</dbReference>
<dbReference type="Gene3D" id="1.10.10.60">
    <property type="entry name" value="Homeodomain-like"/>
    <property type="match status" value="1"/>
</dbReference>
<reference evidence="5 6" key="1">
    <citation type="submission" date="2020-10" db="EMBL/GenBank/DDBJ databases">
        <authorList>
            <person name="Castelo-Branco R."/>
            <person name="Eusebio N."/>
            <person name="Adriana R."/>
            <person name="Vieira A."/>
            <person name="Brugerolle De Fraissinette N."/>
            <person name="Rezende De Castro R."/>
            <person name="Schneider M.P."/>
            <person name="Vasconcelos V."/>
            <person name="Leao P.N."/>
        </authorList>
    </citation>
    <scope>NUCLEOTIDE SEQUENCE [LARGE SCALE GENOMIC DNA]</scope>
    <source>
        <strain evidence="5 6">LEGE 06123</strain>
    </source>
</reference>
<dbReference type="SMART" id="SM00342">
    <property type="entry name" value="HTH_ARAC"/>
    <property type="match status" value="1"/>
</dbReference>
<evidence type="ECO:0000256" key="3">
    <source>
        <dbReference type="ARBA" id="ARBA00023163"/>
    </source>
</evidence>
<dbReference type="Proteomes" id="UP000651156">
    <property type="component" value="Unassembled WGS sequence"/>
</dbReference>
<feature type="domain" description="HTH araC/xylS-type" evidence="4">
    <location>
        <begin position="223"/>
        <end position="321"/>
    </location>
</feature>
<evidence type="ECO:0000313" key="6">
    <source>
        <dbReference type="Proteomes" id="UP000651156"/>
    </source>
</evidence>
<evidence type="ECO:0000256" key="2">
    <source>
        <dbReference type="ARBA" id="ARBA00023125"/>
    </source>
</evidence>
<organism evidence="5 6">
    <name type="scientific">Gloeocapsopsis crepidinum LEGE 06123</name>
    <dbReference type="NCBI Taxonomy" id="588587"/>
    <lineage>
        <taxon>Bacteria</taxon>
        <taxon>Bacillati</taxon>
        <taxon>Cyanobacteriota</taxon>
        <taxon>Cyanophyceae</taxon>
        <taxon>Oscillatoriophycideae</taxon>
        <taxon>Chroococcales</taxon>
        <taxon>Chroococcaceae</taxon>
        <taxon>Gloeocapsopsis</taxon>
    </lineage>
</organism>
<keyword evidence="2" id="KW-0238">DNA-binding</keyword>
<dbReference type="InterPro" id="IPR053142">
    <property type="entry name" value="PchR_regulatory_protein"/>
</dbReference>
<dbReference type="PANTHER" id="PTHR47893:SF1">
    <property type="entry name" value="REGULATORY PROTEIN PCHR"/>
    <property type="match status" value="1"/>
</dbReference>
<dbReference type="InterPro" id="IPR018062">
    <property type="entry name" value="HTH_AraC-typ_CS"/>
</dbReference>
<dbReference type="PROSITE" id="PS00041">
    <property type="entry name" value="HTH_ARAC_FAMILY_1"/>
    <property type="match status" value="1"/>
</dbReference>
<proteinExistence type="predicted"/>
<dbReference type="InterPro" id="IPR018060">
    <property type="entry name" value="HTH_AraC"/>
</dbReference>
<dbReference type="RefSeq" id="WP_193934329.1">
    <property type="nucleotide sequence ID" value="NZ_CAWPMZ010000112.1"/>
</dbReference>
<dbReference type="PROSITE" id="PS01124">
    <property type="entry name" value="HTH_ARAC_FAMILY_2"/>
    <property type="match status" value="1"/>
</dbReference>
<dbReference type="PRINTS" id="PR00032">
    <property type="entry name" value="HTHARAC"/>
</dbReference>
<evidence type="ECO:0000259" key="4">
    <source>
        <dbReference type="PROSITE" id="PS01124"/>
    </source>
</evidence>
<dbReference type="InterPro" id="IPR009057">
    <property type="entry name" value="Homeodomain-like_sf"/>
</dbReference>
<accession>A0ABR9UXC1</accession>
<evidence type="ECO:0000256" key="1">
    <source>
        <dbReference type="ARBA" id="ARBA00023015"/>
    </source>
</evidence>
<keyword evidence="6" id="KW-1185">Reference proteome</keyword>
<keyword evidence="1" id="KW-0805">Transcription regulation</keyword>
<dbReference type="Pfam" id="PF12833">
    <property type="entry name" value="HTH_18"/>
    <property type="match status" value="1"/>
</dbReference>
<protein>
    <submittedName>
        <fullName evidence="5">Helix-turn-helix transcriptional regulator</fullName>
    </submittedName>
</protein>
<gene>
    <name evidence="5" type="ORF">IQ230_21735</name>
</gene>
<name>A0ABR9UXC1_9CHRO</name>
<comment type="caution">
    <text evidence="5">The sequence shown here is derived from an EMBL/GenBank/DDBJ whole genome shotgun (WGS) entry which is preliminary data.</text>
</comment>